<protein>
    <submittedName>
        <fullName evidence="1">5998_t:CDS:1</fullName>
    </submittedName>
</protein>
<dbReference type="EMBL" id="CAJVPL010000029">
    <property type="protein sequence ID" value="CAG8435848.1"/>
    <property type="molecule type" value="Genomic_DNA"/>
</dbReference>
<evidence type="ECO:0000313" key="2">
    <source>
        <dbReference type="Proteomes" id="UP000789831"/>
    </source>
</evidence>
<reference evidence="1" key="1">
    <citation type="submission" date="2021-06" db="EMBL/GenBank/DDBJ databases">
        <authorList>
            <person name="Kallberg Y."/>
            <person name="Tangrot J."/>
            <person name="Rosling A."/>
        </authorList>
    </citation>
    <scope>NUCLEOTIDE SEQUENCE</scope>
    <source>
        <strain evidence="1">MT106</strain>
    </source>
</reference>
<organism evidence="1 2">
    <name type="scientific">Ambispora gerdemannii</name>
    <dbReference type="NCBI Taxonomy" id="144530"/>
    <lineage>
        <taxon>Eukaryota</taxon>
        <taxon>Fungi</taxon>
        <taxon>Fungi incertae sedis</taxon>
        <taxon>Mucoromycota</taxon>
        <taxon>Glomeromycotina</taxon>
        <taxon>Glomeromycetes</taxon>
        <taxon>Archaeosporales</taxon>
        <taxon>Ambisporaceae</taxon>
        <taxon>Ambispora</taxon>
    </lineage>
</organism>
<sequence>MKRILSYRKVNVSFDKRTTLDNAFPVNVSFDADRQRVKAPSSSYDPNPANEEVREKLPGVAENGFKNLSSRPPLGHLPMMKLRLFHG</sequence>
<keyword evidence="2" id="KW-1185">Reference proteome</keyword>
<comment type="caution">
    <text evidence="1">The sequence shown here is derived from an EMBL/GenBank/DDBJ whole genome shotgun (WGS) entry which is preliminary data.</text>
</comment>
<proteinExistence type="predicted"/>
<accession>A0A9N8YJ86</accession>
<evidence type="ECO:0000313" key="1">
    <source>
        <dbReference type="EMBL" id="CAG8435848.1"/>
    </source>
</evidence>
<dbReference type="Proteomes" id="UP000789831">
    <property type="component" value="Unassembled WGS sequence"/>
</dbReference>
<name>A0A9N8YJ86_9GLOM</name>
<dbReference type="AlphaFoldDB" id="A0A9N8YJ86"/>
<gene>
    <name evidence="1" type="ORF">AGERDE_LOCUS589</name>
</gene>